<keyword evidence="3 7" id="KW-0812">Transmembrane</keyword>
<dbReference type="GO" id="GO:0016020">
    <property type="term" value="C:membrane"/>
    <property type="evidence" value="ECO:0007669"/>
    <property type="project" value="UniProtKB-SubCell"/>
</dbReference>
<dbReference type="Proteomes" id="UP000239899">
    <property type="component" value="Unassembled WGS sequence"/>
</dbReference>
<gene>
    <name evidence="8" type="ORF">C2E21_3803</name>
</gene>
<keyword evidence="4 7" id="KW-1133">Transmembrane helix</keyword>
<dbReference type="EMBL" id="LHPG02000007">
    <property type="protein sequence ID" value="PRW56976.1"/>
    <property type="molecule type" value="Genomic_DNA"/>
</dbReference>
<evidence type="ECO:0000313" key="9">
    <source>
        <dbReference type="Proteomes" id="UP000239899"/>
    </source>
</evidence>
<dbReference type="OrthoDB" id="543227at2759"/>
<evidence type="ECO:0000256" key="4">
    <source>
        <dbReference type="ARBA" id="ARBA00022989"/>
    </source>
</evidence>
<evidence type="ECO:0000256" key="3">
    <source>
        <dbReference type="ARBA" id="ARBA00022692"/>
    </source>
</evidence>
<comment type="similarity">
    <text evidence="2">Belongs to the IFI6/IFI27 family.</text>
</comment>
<evidence type="ECO:0000256" key="1">
    <source>
        <dbReference type="ARBA" id="ARBA00004141"/>
    </source>
</evidence>
<dbReference type="InterPro" id="IPR038213">
    <property type="entry name" value="IFI6/IFI27-like_sf"/>
</dbReference>
<dbReference type="InterPro" id="IPR009311">
    <property type="entry name" value="IFI6/IFI27-like"/>
</dbReference>
<evidence type="ECO:0000313" key="8">
    <source>
        <dbReference type="EMBL" id="PRW56976.1"/>
    </source>
</evidence>
<comment type="caution">
    <text evidence="8">The sequence shown here is derived from an EMBL/GenBank/DDBJ whole genome shotgun (WGS) entry which is preliminary data.</text>
</comment>
<name>A0A2P6TSE5_CHLSO</name>
<organism evidence="8 9">
    <name type="scientific">Chlorella sorokiniana</name>
    <name type="common">Freshwater green alga</name>
    <dbReference type="NCBI Taxonomy" id="3076"/>
    <lineage>
        <taxon>Eukaryota</taxon>
        <taxon>Viridiplantae</taxon>
        <taxon>Chlorophyta</taxon>
        <taxon>core chlorophytes</taxon>
        <taxon>Trebouxiophyceae</taxon>
        <taxon>Chlorellales</taxon>
        <taxon>Chlorellaceae</taxon>
        <taxon>Chlorella clade</taxon>
        <taxon>Chlorella</taxon>
    </lineage>
</organism>
<keyword evidence="9" id="KW-1185">Reference proteome</keyword>
<sequence>MSAPEQTGPQAAQPELGPGSKSAVRQYEAELEQKERAIRESIAAKISRIHEVERQLAALHNQLHVNVAPRKQALELLRHKIEEENRQIDVHRSAYSKAKAAMDAAAAALAAAEQRKGQLSEELTMLVMQSSGAQMRKLEQLSDELEHLTTGLPTTAAAANGTSHATASSSAAHGDATVQVAAAAASQQQILASNRGMAPNKTDAAVAGATALTVGPVVVKTGAVLGLKAVGFSSAGPVAGSAAASWMSATAVASGGAVQAGNVYATVQSFAMATPILGPVAPLVVGVGAGLYYLMRRRQG</sequence>
<dbReference type="Gene3D" id="6.10.110.10">
    <property type="match status" value="1"/>
</dbReference>
<dbReference type="PANTHER" id="PTHR35315">
    <property type="entry name" value="ACI13"/>
    <property type="match status" value="1"/>
</dbReference>
<evidence type="ECO:0000256" key="7">
    <source>
        <dbReference type="SAM" id="Phobius"/>
    </source>
</evidence>
<evidence type="ECO:0000256" key="2">
    <source>
        <dbReference type="ARBA" id="ARBA00007262"/>
    </source>
</evidence>
<keyword evidence="5 7" id="KW-0472">Membrane</keyword>
<feature type="transmembrane region" description="Helical" evidence="7">
    <location>
        <begin position="276"/>
        <end position="295"/>
    </location>
</feature>
<evidence type="ECO:0000256" key="6">
    <source>
        <dbReference type="SAM" id="MobiDB-lite"/>
    </source>
</evidence>
<dbReference type="PANTHER" id="PTHR35315:SF1">
    <property type="entry name" value="RAB6-INTERACTING GOLGIN"/>
    <property type="match status" value="1"/>
</dbReference>
<comment type="subcellular location">
    <subcellularLocation>
        <location evidence="1">Membrane</location>
        <topology evidence="1">Multi-pass membrane protein</topology>
    </subcellularLocation>
</comment>
<accession>A0A2P6TSE5</accession>
<reference evidence="8 9" key="1">
    <citation type="journal article" date="2018" name="Plant J.">
        <title>Genome sequences of Chlorella sorokiniana UTEX 1602 and Micractinium conductrix SAG 241.80: implications to maltose excretion by a green alga.</title>
        <authorList>
            <person name="Arriola M.B."/>
            <person name="Velmurugan N."/>
            <person name="Zhang Y."/>
            <person name="Plunkett M.H."/>
            <person name="Hondzo H."/>
            <person name="Barney B.M."/>
        </authorList>
    </citation>
    <scope>NUCLEOTIDE SEQUENCE [LARGE SCALE GENOMIC DNA]</scope>
    <source>
        <strain evidence="9">UTEX 1602</strain>
    </source>
</reference>
<feature type="region of interest" description="Disordered" evidence="6">
    <location>
        <begin position="1"/>
        <end position="27"/>
    </location>
</feature>
<feature type="compositionally biased region" description="Polar residues" evidence="6">
    <location>
        <begin position="1"/>
        <end position="10"/>
    </location>
</feature>
<protein>
    <submittedName>
        <fullName evidence="8">Uncharacterized protein</fullName>
    </submittedName>
</protein>
<dbReference type="AlphaFoldDB" id="A0A2P6TSE5"/>
<evidence type="ECO:0000256" key="5">
    <source>
        <dbReference type="ARBA" id="ARBA00023136"/>
    </source>
</evidence>
<dbReference type="Pfam" id="PF06140">
    <property type="entry name" value="Ifi-6-16"/>
    <property type="match status" value="1"/>
</dbReference>
<dbReference type="Pfam" id="PF04949">
    <property type="entry name" value="Transcrip_act"/>
    <property type="match status" value="1"/>
</dbReference>
<dbReference type="InterPro" id="IPR007033">
    <property type="entry name" value="GORAB"/>
</dbReference>
<proteinExistence type="inferred from homology"/>